<feature type="region of interest" description="Disordered" evidence="5">
    <location>
        <begin position="211"/>
        <end position="237"/>
    </location>
</feature>
<comment type="cofactor">
    <cofactor evidence="1">
        <name>Zn(2+)</name>
        <dbReference type="ChEBI" id="CHEBI:29105"/>
    </cofactor>
</comment>
<dbReference type="PANTHER" id="PTHR46233">
    <property type="entry name" value="HYDROXYACYLGLUTATHIONE HYDROLASE GLOC"/>
    <property type="match status" value="1"/>
</dbReference>
<dbReference type="SMART" id="SM00849">
    <property type="entry name" value="Lactamase_B"/>
    <property type="match status" value="1"/>
</dbReference>
<proteinExistence type="predicted"/>
<evidence type="ECO:0000313" key="7">
    <source>
        <dbReference type="EMBL" id="MFC7333943.1"/>
    </source>
</evidence>
<accession>A0ABW2KXT6</accession>
<dbReference type="RefSeq" id="WP_377359353.1">
    <property type="nucleotide sequence ID" value="NZ_JBHTCM010000010.1"/>
</dbReference>
<evidence type="ECO:0000256" key="5">
    <source>
        <dbReference type="SAM" id="MobiDB-lite"/>
    </source>
</evidence>
<dbReference type="InterPro" id="IPR051453">
    <property type="entry name" value="MBL_Glyoxalase_II"/>
</dbReference>
<keyword evidence="2" id="KW-0479">Metal-binding</keyword>
<evidence type="ECO:0000256" key="2">
    <source>
        <dbReference type="ARBA" id="ARBA00022723"/>
    </source>
</evidence>
<keyword evidence="3" id="KW-0378">Hydrolase</keyword>
<dbReference type="InterPro" id="IPR036866">
    <property type="entry name" value="RibonucZ/Hydroxyglut_hydro"/>
</dbReference>
<evidence type="ECO:0000256" key="3">
    <source>
        <dbReference type="ARBA" id="ARBA00022801"/>
    </source>
</evidence>
<name>A0ABW2KXT6_9PROT</name>
<dbReference type="Proteomes" id="UP001596456">
    <property type="component" value="Unassembled WGS sequence"/>
</dbReference>
<dbReference type="InterPro" id="IPR001279">
    <property type="entry name" value="Metallo-B-lactamas"/>
</dbReference>
<protein>
    <submittedName>
        <fullName evidence="7">MBL fold metallo-hydrolase</fullName>
    </submittedName>
</protein>
<reference evidence="8" key="1">
    <citation type="journal article" date="2019" name="Int. J. Syst. Evol. Microbiol.">
        <title>The Global Catalogue of Microorganisms (GCM) 10K type strain sequencing project: providing services to taxonomists for standard genome sequencing and annotation.</title>
        <authorList>
            <consortium name="The Broad Institute Genomics Platform"/>
            <consortium name="The Broad Institute Genome Sequencing Center for Infectious Disease"/>
            <person name="Wu L."/>
            <person name="Ma J."/>
        </authorList>
    </citation>
    <scope>NUCLEOTIDE SEQUENCE [LARGE SCALE GENOMIC DNA]</scope>
    <source>
        <strain evidence="8">CGMCC 1.16275</strain>
    </source>
</reference>
<dbReference type="SUPFAM" id="SSF56281">
    <property type="entry name" value="Metallo-hydrolase/oxidoreductase"/>
    <property type="match status" value="1"/>
</dbReference>
<feature type="domain" description="Metallo-beta-lactamase" evidence="6">
    <location>
        <begin position="32"/>
        <end position="212"/>
    </location>
</feature>
<keyword evidence="4" id="KW-0862">Zinc</keyword>
<evidence type="ECO:0000256" key="1">
    <source>
        <dbReference type="ARBA" id="ARBA00001947"/>
    </source>
</evidence>
<sequence length="237" mass="25133">MAEDQTHAAPIPAPPPGEPPLRVAVIPVTPFAQNCSLLWCTATRRAAVVDPGGGVPTILEAVRRHGLTVERILVTHGHVDHAAAVADLAERLKVPVEGPARQDDYWIAELASHGAAYGMPYARPFTPDRWLGDGDTVTVGALTLQVLHCPGHTPGHVVFFHAPSRFAVVGDVLFKGSVGRTDFPGGSFEALVASIRGKLFPLGDDVTFLPGHGETSTFGQERHGNPFVSDQAVRGRG</sequence>
<gene>
    <name evidence="7" type="ORF">ACFQPS_12285</name>
</gene>
<dbReference type="Gene3D" id="3.60.15.10">
    <property type="entry name" value="Ribonuclease Z/Hydroxyacylglutathione hydrolase-like"/>
    <property type="match status" value="1"/>
</dbReference>
<evidence type="ECO:0000313" key="8">
    <source>
        <dbReference type="Proteomes" id="UP001596456"/>
    </source>
</evidence>
<dbReference type="Pfam" id="PF00753">
    <property type="entry name" value="Lactamase_B"/>
    <property type="match status" value="1"/>
</dbReference>
<dbReference type="CDD" id="cd07737">
    <property type="entry name" value="YcbL-like_MBL-fold"/>
    <property type="match status" value="1"/>
</dbReference>
<dbReference type="PANTHER" id="PTHR46233:SF3">
    <property type="entry name" value="HYDROXYACYLGLUTATHIONE HYDROLASE GLOC"/>
    <property type="match status" value="1"/>
</dbReference>
<evidence type="ECO:0000256" key="4">
    <source>
        <dbReference type="ARBA" id="ARBA00022833"/>
    </source>
</evidence>
<keyword evidence="8" id="KW-1185">Reference proteome</keyword>
<dbReference type="EMBL" id="JBHTCM010000010">
    <property type="protein sequence ID" value="MFC7333943.1"/>
    <property type="molecule type" value="Genomic_DNA"/>
</dbReference>
<evidence type="ECO:0000259" key="6">
    <source>
        <dbReference type="SMART" id="SM00849"/>
    </source>
</evidence>
<organism evidence="7 8">
    <name type="scientific">Rhodocista pekingensis</name>
    <dbReference type="NCBI Taxonomy" id="201185"/>
    <lineage>
        <taxon>Bacteria</taxon>
        <taxon>Pseudomonadati</taxon>
        <taxon>Pseudomonadota</taxon>
        <taxon>Alphaproteobacteria</taxon>
        <taxon>Rhodospirillales</taxon>
        <taxon>Azospirillaceae</taxon>
        <taxon>Rhodocista</taxon>
    </lineage>
</organism>
<comment type="caution">
    <text evidence="7">The sequence shown here is derived from an EMBL/GenBank/DDBJ whole genome shotgun (WGS) entry which is preliminary data.</text>
</comment>